<sequence>MREYFFNYKENEIIQFFQYCYINKKDYYPKKSIQEALNISEYRYKAIGHRVEEIKAQYPTFDFNYDKHGLSIRFSKEFLLLKVYILLFKETVGFKFLLSIYREEFQNLSHFSESVHMHQQSVLPKLKPVRTLLGEHSLEYLLFKKKISGEEYRVRHFFFELFWHLHDEREPIIPEYPESFQALAAMIHEYLPMHSREDIRKLYLFMKITQHRINNGHTITSLPTTIKEVRNPLISYDVFKQQLQSKEIAGRFFKKTLNETELNYLYYVFTVVPTYTYHEKDQLPSFRDFYTEEYQELERSIFDQLFQQTERRLTGPQESFLSLNMIYRVTYFLSYGSDSYVPPYSDLEYFYYDDPTKEHYFKIVDKIIPQLPLKEEKWQRIFNSKSFRFSLFQLVSWVLEEQLDSVRVAILTKYGKLHKTELVRYLTKLNPRPIDVVEYDEWPEIIFCDFPLKEGQEINPKAEIYFIGVKPTPLQWLEIVNFVDNFRTKKQFGHLIKE</sequence>
<dbReference type="Proteomes" id="UP000237934">
    <property type="component" value="Unassembled WGS sequence"/>
</dbReference>
<evidence type="ECO:0000313" key="3">
    <source>
        <dbReference type="Proteomes" id="UP000237934"/>
    </source>
</evidence>
<reference evidence="2 3" key="1">
    <citation type="journal article" date="2018" name="Pathog. Dis.">
        <title>Whole-genome sequencing based characterization of antimicrobial resistance in Enterococcus.</title>
        <authorList>
            <person name="Tyson G."/>
        </authorList>
    </citation>
    <scope>NUCLEOTIDE SEQUENCE [LARGE SCALE GENOMIC DNA]</scope>
    <source>
        <strain evidence="2 3">CVM N55263</strain>
    </source>
</reference>
<comment type="caution">
    <text evidence="2">The sequence shown here is derived from an EMBL/GenBank/DDBJ whole genome shotgun (WGS) entry which is preliminary data.</text>
</comment>
<protein>
    <recommendedName>
        <fullName evidence="1">Mga helix-turn-helix domain-containing protein</fullName>
    </recommendedName>
</protein>
<evidence type="ECO:0000259" key="1">
    <source>
        <dbReference type="Pfam" id="PF05043"/>
    </source>
</evidence>
<dbReference type="RefSeq" id="WP_104872276.1">
    <property type="nucleotide sequence ID" value="NZ_PUAP01000034.1"/>
</dbReference>
<dbReference type="InterPro" id="IPR007737">
    <property type="entry name" value="Mga_HTH"/>
</dbReference>
<dbReference type="Pfam" id="PF05043">
    <property type="entry name" value="Mga"/>
    <property type="match status" value="1"/>
</dbReference>
<feature type="domain" description="Mga helix-turn-helix" evidence="1">
    <location>
        <begin position="80"/>
        <end position="162"/>
    </location>
</feature>
<organism evidence="2 3">
    <name type="scientific">Enterococcus mundtii</name>
    <dbReference type="NCBI Taxonomy" id="53346"/>
    <lineage>
        <taxon>Bacteria</taxon>
        <taxon>Bacillati</taxon>
        <taxon>Bacillota</taxon>
        <taxon>Bacilli</taxon>
        <taxon>Lactobacillales</taxon>
        <taxon>Enterococcaceae</taxon>
        <taxon>Enterococcus</taxon>
    </lineage>
</organism>
<accession>A0A2S7RRH1</accession>
<proteinExistence type="predicted"/>
<evidence type="ECO:0000313" key="2">
    <source>
        <dbReference type="EMBL" id="PQF22218.1"/>
    </source>
</evidence>
<gene>
    <name evidence="2" type="ORF">CUS89_11840</name>
</gene>
<name>A0A2S7RRH1_ENTMU</name>
<dbReference type="AlphaFoldDB" id="A0A2S7RRH1"/>
<dbReference type="EMBL" id="PUAP01000034">
    <property type="protein sequence ID" value="PQF22218.1"/>
    <property type="molecule type" value="Genomic_DNA"/>
</dbReference>